<feature type="compositionally biased region" description="Basic residues" evidence="2">
    <location>
        <begin position="154"/>
        <end position="169"/>
    </location>
</feature>
<dbReference type="InterPro" id="IPR013792">
    <property type="entry name" value="RNA3'P_cycl/enolpyr_Trfase_a/b"/>
</dbReference>
<evidence type="ECO:0000256" key="2">
    <source>
        <dbReference type="SAM" id="MobiDB-lite"/>
    </source>
</evidence>
<dbReference type="SUPFAM" id="SSF55205">
    <property type="entry name" value="EPT/RTPC-like"/>
    <property type="match status" value="1"/>
</dbReference>
<dbReference type="PANTHER" id="PTHR21090">
    <property type="entry name" value="AROM/DEHYDROQUINATE SYNTHASE"/>
    <property type="match status" value="1"/>
</dbReference>
<dbReference type="InterPro" id="IPR027417">
    <property type="entry name" value="P-loop_NTPase"/>
</dbReference>
<dbReference type="Gene3D" id="3.65.10.10">
    <property type="entry name" value="Enolpyruvate transferase domain"/>
    <property type="match status" value="1"/>
</dbReference>
<reference evidence="4 5" key="1">
    <citation type="journal article" date="2012" name="BMC Genomics">
        <title>Comparative genomics of the white-rot fungi, Phanerochaete carnosa and P. chrysosporium, to elucidate the genetic basis of the distinct wood types they colonize.</title>
        <authorList>
            <person name="Suzuki H."/>
            <person name="MacDonald J."/>
            <person name="Syed K."/>
            <person name="Salamov A."/>
            <person name="Hori C."/>
            <person name="Aerts A."/>
            <person name="Henrissat B."/>
            <person name="Wiebenga A."/>
            <person name="vanKuyk P.A."/>
            <person name="Barry K."/>
            <person name="Lindquist E."/>
            <person name="LaButti K."/>
            <person name="Lapidus A."/>
            <person name="Lucas S."/>
            <person name="Coutinho P."/>
            <person name="Gong Y."/>
            <person name="Samejima M."/>
            <person name="Mahadevan R."/>
            <person name="Abou-Zaid M."/>
            <person name="de Vries R.P."/>
            <person name="Igarashi K."/>
            <person name="Yadav J.S."/>
            <person name="Grigoriev I.V."/>
            <person name="Master E.R."/>
        </authorList>
    </citation>
    <scope>NUCLEOTIDE SEQUENCE [LARGE SCALE GENOMIC DNA]</scope>
    <source>
        <strain evidence="4 5">HHB-10118-sp</strain>
    </source>
</reference>
<dbReference type="InterPro" id="IPR001986">
    <property type="entry name" value="Enolpyruvate_Tfrase_dom"/>
</dbReference>
<dbReference type="EMBL" id="JH930481">
    <property type="protein sequence ID" value="EKM49444.1"/>
    <property type="molecule type" value="Genomic_DNA"/>
</dbReference>
<evidence type="ECO:0000259" key="3">
    <source>
        <dbReference type="Pfam" id="PF00275"/>
    </source>
</evidence>
<dbReference type="Pfam" id="PF00275">
    <property type="entry name" value="EPSP_synthase"/>
    <property type="match status" value="1"/>
</dbReference>
<feature type="domain" description="Enolpyruvate transferase" evidence="3">
    <location>
        <begin position="175"/>
        <end position="341"/>
    </location>
</feature>
<accession>K5VSA3</accession>
<dbReference type="GO" id="GO:0003866">
    <property type="term" value="F:3-phosphoshikimate 1-carboxyvinyltransferase activity"/>
    <property type="evidence" value="ECO:0007669"/>
    <property type="project" value="TreeGrafter"/>
</dbReference>
<keyword evidence="5" id="KW-1185">Reference proteome</keyword>
<sequence length="432" mass="49109">MLEEEDRQCKREEGRRCLEQKRRRLEEEEYLKYSSARATSALFPLNELLDLRLSCSLQTKMNISRRARNTPPGNRNRSLHPTTPRLQRPLSKAPSPPTACAERPAGQQCLQSIHILYPILCAVRPRAGHASLVGGRVISWPYIDGYVRQPAQAQHRKRRKQRDMSARNRRHHQYEVTITNVGSAFLQCDARSTKEMFEPMGCEVVQTETETTVRGPPISRLKPLGFIDVEPMCLPGREVIDTQGYNASRINVIADQRVKECSRVQAMIDLARFSTEAKEPDDGLQIYGTPTPKFKEGCSIRCYDDHRVAVVFSVLGSIIKEFIIEEKRCVEKIWLNWWDDLETKEGWPGFREAEAAIPSALLEKYPTTHVISPGGGIIETPSAHDLLKAYVKRGSGVHIVRKIDEVIKQSGEETAPTAYGEPVVEVFKRREH</sequence>
<evidence type="ECO:0000313" key="4">
    <source>
        <dbReference type="EMBL" id="EKM49444.1"/>
    </source>
</evidence>
<dbReference type="InterPro" id="IPR036968">
    <property type="entry name" value="Enolpyruvate_Tfrase_sf"/>
</dbReference>
<feature type="region of interest" description="Disordered" evidence="2">
    <location>
        <begin position="150"/>
        <end position="169"/>
    </location>
</feature>
<organism evidence="4 5">
    <name type="scientific">Phanerochaete carnosa (strain HHB-10118-sp)</name>
    <name type="common">White-rot fungus</name>
    <name type="synonym">Peniophora carnosa</name>
    <dbReference type="NCBI Taxonomy" id="650164"/>
    <lineage>
        <taxon>Eukaryota</taxon>
        <taxon>Fungi</taxon>
        <taxon>Dikarya</taxon>
        <taxon>Basidiomycota</taxon>
        <taxon>Agaricomycotina</taxon>
        <taxon>Agaricomycetes</taxon>
        <taxon>Polyporales</taxon>
        <taxon>Phanerochaetaceae</taxon>
        <taxon>Phanerochaete</taxon>
    </lineage>
</organism>
<dbReference type="Pfam" id="PF01202">
    <property type="entry name" value="SKI"/>
    <property type="match status" value="1"/>
</dbReference>
<protein>
    <recommendedName>
        <fullName evidence="3">Enolpyruvate transferase domain-containing protein</fullName>
    </recommendedName>
</protein>
<feature type="compositionally biased region" description="Polar residues" evidence="2">
    <location>
        <begin position="71"/>
        <end position="85"/>
    </location>
</feature>
<feature type="region of interest" description="Disordered" evidence="2">
    <location>
        <begin position="62"/>
        <end position="102"/>
    </location>
</feature>
<dbReference type="AlphaFoldDB" id="K5VSA3"/>
<proteinExistence type="predicted"/>
<dbReference type="GeneID" id="18911666"/>
<dbReference type="Gene3D" id="3.40.50.300">
    <property type="entry name" value="P-loop containing nucleotide triphosphate hydrolases"/>
    <property type="match status" value="1"/>
</dbReference>
<gene>
    <name evidence="4" type="ORF">PHACADRAFT_201702</name>
</gene>
<dbReference type="STRING" id="650164.K5VSA3"/>
<dbReference type="GO" id="GO:0009423">
    <property type="term" value="P:chorismate biosynthetic process"/>
    <property type="evidence" value="ECO:0007669"/>
    <property type="project" value="TreeGrafter"/>
</dbReference>
<dbReference type="RefSeq" id="XP_007402056.1">
    <property type="nucleotide sequence ID" value="XM_007401994.1"/>
</dbReference>
<dbReference type="Proteomes" id="UP000008370">
    <property type="component" value="Unassembled WGS sequence"/>
</dbReference>
<dbReference type="HOGENOM" id="CLU_634772_0_0_1"/>
<evidence type="ECO:0000313" key="5">
    <source>
        <dbReference type="Proteomes" id="UP000008370"/>
    </source>
</evidence>
<dbReference type="KEGG" id="pco:PHACADRAFT_201702"/>
<dbReference type="PANTHER" id="PTHR21090:SF5">
    <property type="entry name" value="PENTAFUNCTIONAL AROM POLYPEPTIDE"/>
    <property type="match status" value="1"/>
</dbReference>
<name>K5VSA3_PHACS</name>
<dbReference type="OrthoDB" id="3066231at2759"/>
<evidence type="ECO:0000256" key="1">
    <source>
        <dbReference type="ARBA" id="ARBA00022679"/>
    </source>
</evidence>
<dbReference type="InParanoid" id="K5VSA3"/>
<keyword evidence="1" id="KW-0808">Transferase</keyword>
<dbReference type="InterPro" id="IPR031322">
    <property type="entry name" value="Shikimate/glucono_kinase"/>
</dbReference>